<comment type="caution">
    <text evidence="3">The sequence shown here is derived from an EMBL/GenBank/DDBJ whole genome shotgun (WGS) entry which is preliminary data.</text>
</comment>
<dbReference type="SUPFAM" id="SSF52540">
    <property type="entry name" value="P-loop containing nucleoside triphosphate hydrolases"/>
    <property type="match status" value="1"/>
</dbReference>
<dbReference type="InterPro" id="IPR005654">
    <property type="entry name" value="ATPase_AFG1-like"/>
</dbReference>
<dbReference type="PANTHER" id="PTHR12169">
    <property type="entry name" value="ATPASE N2B"/>
    <property type="match status" value="1"/>
</dbReference>
<dbReference type="PANTHER" id="PTHR12169:SF6">
    <property type="entry name" value="AFG1-LIKE ATPASE"/>
    <property type="match status" value="1"/>
</dbReference>
<dbReference type="GO" id="GO:0016887">
    <property type="term" value="F:ATP hydrolysis activity"/>
    <property type="evidence" value="ECO:0007669"/>
    <property type="project" value="InterPro"/>
</dbReference>
<name>A0A849I9E8_9HYPH</name>
<dbReference type="RefSeq" id="WP_171219876.1">
    <property type="nucleotide sequence ID" value="NZ_JABEPP010000005.1"/>
</dbReference>
<keyword evidence="3" id="KW-0131">Cell cycle</keyword>
<dbReference type="AlphaFoldDB" id="A0A849I9E8"/>
<evidence type="ECO:0000256" key="2">
    <source>
        <dbReference type="ARBA" id="ARBA00022840"/>
    </source>
</evidence>
<dbReference type="EMBL" id="JABEPP010000005">
    <property type="protein sequence ID" value="NNM74444.1"/>
    <property type="molecule type" value="Genomic_DNA"/>
</dbReference>
<dbReference type="Pfam" id="PF03969">
    <property type="entry name" value="AFG1_ATPase"/>
    <property type="match status" value="1"/>
</dbReference>
<gene>
    <name evidence="3" type="ORF">HJG44_18970</name>
</gene>
<evidence type="ECO:0000313" key="3">
    <source>
        <dbReference type="EMBL" id="NNM74444.1"/>
    </source>
</evidence>
<organism evidence="3 4">
    <name type="scientific">Enterovirga aerilata</name>
    <dbReference type="NCBI Taxonomy" id="2730920"/>
    <lineage>
        <taxon>Bacteria</taxon>
        <taxon>Pseudomonadati</taxon>
        <taxon>Pseudomonadota</taxon>
        <taxon>Alphaproteobacteria</taxon>
        <taxon>Hyphomicrobiales</taxon>
        <taxon>Methylobacteriaceae</taxon>
        <taxon>Enterovirga</taxon>
    </lineage>
</organism>
<keyword evidence="2" id="KW-0067">ATP-binding</keyword>
<reference evidence="3 4" key="1">
    <citation type="submission" date="2020-04" db="EMBL/GenBank/DDBJ databases">
        <title>Enterovirga sp. isolate from soil.</title>
        <authorList>
            <person name="Chea S."/>
            <person name="Kim D.-U."/>
        </authorList>
    </citation>
    <scope>NUCLEOTIDE SEQUENCE [LARGE SCALE GENOMIC DNA]</scope>
    <source>
        <strain evidence="3 4">DB1703</strain>
    </source>
</reference>
<evidence type="ECO:0000313" key="4">
    <source>
        <dbReference type="Proteomes" id="UP000564885"/>
    </source>
</evidence>
<dbReference type="GO" id="GO:0005524">
    <property type="term" value="F:ATP binding"/>
    <property type="evidence" value="ECO:0007669"/>
    <property type="project" value="UniProtKB-KW"/>
</dbReference>
<dbReference type="Proteomes" id="UP000564885">
    <property type="component" value="Unassembled WGS sequence"/>
</dbReference>
<keyword evidence="4" id="KW-1185">Reference proteome</keyword>
<dbReference type="GO" id="GO:0005737">
    <property type="term" value="C:cytoplasm"/>
    <property type="evidence" value="ECO:0007669"/>
    <property type="project" value="TreeGrafter"/>
</dbReference>
<protein>
    <submittedName>
        <fullName evidence="3">Cell division protein ZapE</fullName>
    </submittedName>
</protein>
<keyword evidence="1" id="KW-0547">Nucleotide-binding</keyword>
<dbReference type="InterPro" id="IPR027417">
    <property type="entry name" value="P-loop_NTPase"/>
</dbReference>
<keyword evidence="3" id="KW-0132">Cell division</keyword>
<dbReference type="NCBIfam" id="NF040713">
    <property type="entry name" value="ZapE"/>
    <property type="match status" value="1"/>
</dbReference>
<evidence type="ECO:0000256" key="1">
    <source>
        <dbReference type="ARBA" id="ARBA00022741"/>
    </source>
</evidence>
<accession>A0A849I9E8</accession>
<sequence length="394" mass="43809">MTHPLAPGAVASRYDALAKSGTIESDPAQREIVRLLDRLSATLNSRRLARKSSSLGWLFGQKAEPLPRGLYLWGSVGRGKTMLMDLFYESLTVPGKRRTHFHAYMAEVHARIHDWRQKLKRGEVEGDDPIKPVAAALAKEAWVLCFDEFAVTDIADAMILSRLFRAMFEAGIVVVATSNVPPDDLYKGGLNRALFLPFIALIEDRMEVRHLAARTDFRMEKIGETPTYFTPADAAARSELDRLFARLTGGVRPKPATLTVQGRAVEVPAQAMGVARFSFADLCSRPLGASDYIAVARAYHSVVIDGIPRLGPERRNEAKRFITLIDVLYERHVKLFASAEAEPDELYRADQGTEAFEFARTVSRLHEMRSRDYLALPRGRGHAVSGDTTGLVET</sequence>
<dbReference type="Gene3D" id="3.40.50.300">
    <property type="entry name" value="P-loop containing nucleotide triphosphate hydrolases"/>
    <property type="match status" value="1"/>
</dbReference>
<proteinExistence type="predicted"/>
<dbReference type="GO" id="GO:0051301">
    <property type="term" value="P:cell division"/>
    <property type="evidence" value="ECO:0007669"/>
    <property type="project" value="UniProtKB-KW"/>
</dbReference>